<organism evidence="1 2">
    <name type="scientific">Tannerella sp. oral taxon BU063 isolate Cell 5</name>
    <dbReference type="NCBI Taxonomy" id="1410950"/>
    <lineage>
        <taxon>Bacteria</taxon>
        <taxon>Pseudomonadati</taxon>
        <taxon>Bacteroidota</taxon>
        <taxon>Bacteroidia</taxon>
        <taxon>Bacteroidales</taxon>
        <taxon>Tannerellaceae</taxon>
        <taxon>Tannerella</taxon>
    </lineage>
</organism>
<gene>
    <name evidence="1" type="ORF">T229_13715</name>
</gene>
<sequence>MMINDMAFVSCRKRLVGVFDTPLPYRQEKMRFSTYPYIGYTNDMRFCMAFVSGRKRLMGVFFCALPYRQDEM</sequence>
<evidence type="ECO:0000313" key="1">
    <source>
        <dbReference type="EMBL" id="ETK03610.1"/>
    </source>
</evidence>
<comment type="caution">
    <text evidence="1">The sequence shown here is derived from an EMBL/GenBank/DDBJ whole genome shotgun (WGS) entry which is preliminary data.</text>
</comment>
<accession>W2C924</accession>
<protein>
    <submittedName>
        <fullName evidence="1">Uncharacterized protein</fullName>
    </submittedName>
</protein>
<proteinExistence type="predicted"/>
<dbReference type="EMBL" id="AYYC01000734">
    <property type="protein sequence ID" value="ETK03610.1"/>
    <property type="molecule type" value="Genomic_DNA"/>
</dbReference>
<evidence type="ECO:0000313" key="2">
    <source>
        <dbReference type="Proteomes" id="UP000018872"/>
    </source>
</evidence>
<reference evidence="1 2" key="1">
    <citation type="submission" date="2013-11" db="EMBL/GenBank/DDBJ databases">
        <title>Single cell genomics of uncultured Tannerella BU063 (oral taxon 286).</title>
        <authorList>
            <person name="Beall C.J."/>
            <person name="Campbell A.G."/>
            <person name="Griffen A.L."/>
            <person name="Podar M."/>
            <person name="Leys E.J."/>
        </authorList>
    </citation>
    <scope>NUCLEOTIDE SEQUENCE [LARGE SCALE GENOMIC DNA]</scope>
    <source>
        <strain evidence="1">Cell 5</strain>
    </source>
</reference>
<dbReference type="Proteomes" id="UP000018872">
    <property type="component" value="Unassembled WGS sequence"/>
</dbReference>
<name>W2C924_9BACT</name>
<dbReference type="AlphaFoldDB" id="W2C924"/>